<dbReference type="GO" id="GO:0017113">
    <property type="term" value="F:dihydropyrimidine dehydrogenase (NADP+) activity"/>
    <property type="evidence" value="ECO:0007669"/>
    <property type="project" value="UniProtKB-EC"/>
</dbReference>
<reference evidence="24" key="1">
    <citation type="submission" date="2019-05" db="EMBL/GenBank/DDBJ databases">
        <authorList>
            <person name="Zhang S."/>
            <person name="Liu J."/>
        </authorList>
    </citation>
    <scope>NUCLEOTIDE SEQUENCE [LARGE SCALE GENOMIC DNA]</scope>
</reference>
<comment type="catalytic activity">
    <reaction evidence="20">
        <text>5,6-dihydrouracil + NADP(+) = uracil + NADPH + H(+)</text>
        <dbReference type="Rhea" id="RHEA:18093"/>
        <dbReference type="ChEBI" id="CHEBI:15378"/>
        <dbReference type="ChEBI" id="CHEBI:15901"/>
        <dbReference type="ChEBI" id="CHEBI:17568"/>
        <dbReference type="ChEBI" id="CHEBI:57783"/>
        <dbReference type="ChEBI" id="CHEBI:58349"/>
        <dbReference type="EC" id="1.3.1.2"/>
    </reaction>
    <physiologicalReaction direction="right-to-left" evidence="20">
        <dbReference type="Rhea" id="RHEA:18095"/>
    </physiologicalReaction>
</comment>
<dbReference type="GO" id="GO:0005829">
    <property type="term" value="C:cytosol"/>
    <property type="evidence" value="ECO:0007669"/>
    <property type="project" value="TreeGrafter"/>
</dbReference>
<evidence type="ECO:0000256" key="18">
    <source>
        <dbReference type="ARBA" id="ARBA00030119"/>
    </source>
</evidence>
<comment type="cofactor">
    <cofactor evidence="1 22">
        <name>FMN</name>
        <dbReference type="ChEBI" id="CHEBI:58210"/>
    </cofactor>
</comment>
<keyword evidence="14 22" id="KW-0521">NADP</keyword>
<evidence type="ECO:0000256" key="6">
    <source>
        <dbReference type="ARBA" id="ARBA00018247"/>
    </source>
</evidence>
<dbReference type="UniPathway" id="UPA00131"/>
<comment type="cofactor">
    <cofactor evidence="22">
        <name>[4Fe-4S] cluster</name>
        <dbReference type="ChEBI" id="CHEBI:49883"/>
    </cofactor>
    <text evidence="22">Binds 4 [4Fe-4S] clusters. Contains approximately 16 iron atoms per subunit.</text>
</comment>
<dbReference type="AlphaFoldDB" id="A0A8B9WQ89"/>
<keyword evidence="12" id="KW-0547">Nucleotide-binding</keyword>
<evidence type="ECO:0000256" key="12">
    <source>
        <dbReference type="ARBA" id="ARBA00022741"/>
    </source>
</evidence>
<evidence type="ECO:0000256" key="17">
    <source>
        <dbReference type="ARBA" id="ARBA00023014"/>
    </source>
</evidence>
<keyword evidence="17" id="KW-0411">Iron-sulfur</keyword>
<feature type="domain" description="4Fe-4S ferredoxin-type" evidence="23">
    <location>
        <begin position="923"/>
        <end position="952"/>
    </location>
</feature>
<evidence type="ECO:0000256" key="15">
    <source>
        <dbReference type="ARBA" id="ARBA00023002"/>
    </source>
</evidence>
<dbReference type="PROSITE" id="PS00198">
    <property type="entry name" value="4FE4S_FER_1"/>
    <property type="match status" value="1"/>
</dbReference>
<dbReference type="SUPFAM" id="SSF54862">
    <property type="entry name" value="4Fe-4S ferredoxins"/>
    <property type="match status" value="1"/>
</dbReference>
<evidence type="ECO:0000256" key="11">
    <source>
        <dbReference type="ARBA" id="ARBA00022737"/>
    </source>
</evidence>
<evidence type="ECO:0000256" key="2">
    <source>
        <dbReference type="ARBA" id="ARBA00001974"/>
    </source>
</evidence>
<evidence type="ECO:0000256" key="14">
    <source>
        <dbReference type="ARBA" id="ARBA00022857"/>
    </source>
</evidence>
<evidence type="ECO:0000256" key="16">
    <source>
        <dbReference type="ARBA" id="ARBA00023004"/>
    </source>
</evidence>
<dbReference type="PROSITE" id="PS51379">
    <property type="entry name" value="4FE4S_FER_2"/>
    <property type="match status" value="2"/>
</dbReference>
<dbReference type="GeneTree" id="ENSGT00500000044896"/>
<evidence type="ECO:0000256" key="13">
    <source>
        <dbReference type="ARBA" id="ARBA00022827"/>
    </source>
</evidence>
<dbReference type="Proteomes" id="UP000694520">
    <property type="component" value="Chromosome 3"/>
</dbReference>
<dbReference type="Gene3D" id="3.20.20.70">
    <property type="entry name" value="Aldolase class I"/>
    <property type="match status" value="1"/>
</dbReference>
<dbReference type="GO" id="GO:0002058">
    <property type="term" value="F:uracil binding"/>
    <property type="evidence" value="ECO:0007669"/>
    <property type="project" value="TreeGrafter"/>
</dbReference>
<comment type="pathway">
    <text evidence="3 22">Amino-acid biosynthesis; beta-alanine biosynthesis.</text>
</comment>
<proteinExistence type="inferred from homology"/>
<organism evidence="24 25">
    <name type="scientific">Bos mutus grunniens</name>
    <name type="common">Wild yak</name>
    <name type="synonym">Bos grunniens</name>
    <dbReference type="NCBI Taxonomy" id="30521"/>
    <lineage>
        <taxon>Eukaryota</taxon>
        <taxon>Metazoa</taxon>
        <taxon>Chordata</taxon>
        <taxon>Craniata</taxon>
        <taxon>Vertebrata</taxon>
        <taxon>Euteleostomi</taxon>
        <taxon>Mammalia</taxon>
        <taxon>Eutheria</taxon>
        <taxon>Laurasiatheria</taxon>
        <taxon>Artiodactyla</taxon>
        <taxon>Ruminantia</taxon>
        <taxon>Pecora</taxon>
        <taxon>Bovidae</taxon>
        <taxon>Bovinae</taxon>
        <taxon>Bos</taxon>
    </lineage>
</organism>
<dbReference type="EC" id="1.3.1.2" evidence="5 22"/>
<comment type="similarity">
    <text evidence="4 22">Belongs to the dihydropyrimidine dehydrogenase family.</text>
</comment>
<name>A0A8B9WQ89_BOSMU</name>
<dbReference type="Gene3D" id="1.10.1060.10">
    <property type="entry name" value="Alpha-helical ferredoxin"/>
    <property type="match status" value="1"/>
</dbReference>
<dbReference type="InterPro" id="IPR013785">
    <property type="entry name" value="Aldolase_TIM"/>
</dbReference>
<dbReference type="InterPro" id="IPR023753">
    <property type="entry name" value="FAD/NAD-binding_dom"/>
</dbReference>
<comment type="catalytic activity">
    <reaction evidence="21">
        <text>5,6-dihydrothymine + NADP(+) = thymine + NADPH + H(+)</text>
        <dbReference type="Rhea" id="RHEA:58284"/>
        <dbReference type="ChEBI" id="CHEBI:15378"/>
        <dbReference type="ChEBI" id="CHEBI:17821"/>
        <dbReference type="ChEBI" id="CHEBI:27468"/>
        <dbReference type="ChEBI" id="CHEBI:57783"/>
        <dbReference type="ChEBI" id="CHEBI:58349"/>
        <dbReference type="EC" id="1.3.1.2"/>
    </reaction>
    <physiologicalReaction direction="right-to-left" evidence="21">
        <dbReference type="Rhea" id="RHEA:58286"/>
    </physiologicalReaction>
</comment>
<evidence type="ECO:0000259" key="23">
    <source>
        <dbReference type="PROSITE" id="PS51379"/>
    </source>
</evidence>
<dbReference type="CDD" id="cd02940">
    <property type="entry name" value="DHPD_FMN"/>
    <property type="match status" value="1"/>
</dbReference>
<evidence type="ECO:0000313" key="24">
    <source>
        <dbReference type="Ensembl" id="ENSBGRP00000009403.1"/>
    </source>
</evidence>
<dbReference type="GO" id="GO:0050661">
    <property type="term" value="F:NADP binding"/>
    <property type="evidence" value="ECO:0007669"/>
    <property type="project" value="UniProtKB-ARBA"/>
</dbReference>
<dbReference type="InterPro" id="IPR017896">
    <property type="entry name" value="4Fe4S_Fe-S-bd"/>
</dbReference>
<dbReference type="InterPro" id="IPR036188">
    <property type="entry name" value="FAD/NAD-bd_sf"/>
</dbReference>
<reference evidence="24" key="3">
    <citation type="submission" date="2025-09" db="UniProtKB">
        <authorList>
            <consortium name="Ensembl"/>
        </authorList>
    </citation>
    <scope>IDENTIFICATION</scope>
</reference>
<dbReference type="Gene3D" id="3.30.70.20">
    <property type="match status" value="1"/>
</dbReference>
<dbReference type="FunFam" id="3.30.70.20:FF:000023">
    <property type="entry name" value="Dihydropyrimidine dehydrogenase [NADP(+)]"/>
    <property type="match status" value="1"/>
</dbReference>
<dbReference type="SUPFAM" id="SSF51395">
    <property type="entry name" value="FMN-linked oxidoreductases"/>
    <property type="match status" value="1"/>
</dbReference>
<dbReference type="FunFam" id="3.20.20.70:FF:000027">
    <property type="entry name" value="Dihydropyrimidine dehydrogenase [NADP(+)]"/>
    <property type="match status" value="1"/>
</dbReference>
<comment type="function">
    <text evidence="22">Involved in pyrimidine base degradation. Catalyzes the reduction of uracil and thymine.</text>
</comment>
<dbReference type="GO" id="GO:0046872">
    <property type="term" value="F:metal ion binding"/>
    <property type="evidence" value="ECO:0007669"/>
    <property type="project" value="UniProtKB-KW"/>
</dbReference>
<dbReference type="Pfam" id="PF14697">
    <property type="entry name" value="Fer4_21"/>
    <property type="match status" value="1"/>
</dbReference>
<dbReference type="GO" id="GO:0006212">
    <property type="term" value="P:uracil catabolic process"/>
    <property type="evidence" value="ECO:0007669"/>
    <property type="project" value="TreeGrafter"/>
</dbReference>
<dbReference type="GO" id="GO:0019483">
    <property type="term" value="P:beta-alanine biosynthetic process"/>
    <property type="evidence" value="ECO:0007669"/>
    <property type="project" value="UniProtKB-UniPathway"/>
</dbReference>
<keyword evidence="13 22" id="KW-0274">FAD</keyword>
<dbReference type="InterPro" id="IPR009051">
    <property type="entry name" value="Helical_ferredxn"/>
</dbReference>
<evidence type="ECO:0000256" key="22">
    <source>
        <dbReference type="RuleBase" id="RU364041"/>
    </source>
</evidence>
<reference evidence="24" key="2">
    <citation type="submission" date="2025-08" db="UniProtKB">
        <authorList>
            <consortium name="Ensembl"/>
        </authorList>
    </citation>
    <scope>IDENTIFICATION</scope>
</reference>
<evidence type="ECO:0000256" key="1">
    <source>
        <dbReference type="ARBA" id="ARBA00001917"/>
    </source>
</evidence>
<dbReference type="Pfam" id="PF07992">
    <property type="entry name" value="Pyr_redox_2"/>
    <property type="match status" value="1"/>
</dbReference>
<dbReference type="PRINTS" id="PR00419">
    <property type="entry name" value="ADXRDTASE"/>
</dbReference>
<keyword evidence="11" id="KW-0677">Repeat</keyword>
<dbReference type="Gene3D" id="3.50.50.60">
    <property type="entry name" value="FAD/NAD(P)-binding domain"/>
    <property type="match status" value="2"/>
</dbReference>
<dbReference type="InterPro" id="IPR028261">
    <property type="entry name" value="DPD_II"/>
</dbReference>
<sequence>MAPVLSKDVADIESILALNPRTQSRATLRSTLAKKLDKKHWKRNPDKNCFNCEKLENNFDDIKHTTLGERGALREAMRCLKCADAPCQKSCPTNLDIKSFITSISNKNYYGAAKMIFSDNPLGLTCGMVCPTSDLCVGGCNLYATEEGPINIGGLQQYATEVFKAMNIPQIRNPSLPPPEKMPEAYSAKIALLGAGPASISCASFLARLGYNDITIFEKQEYVGGLSTSEIPQFRLPYDVVNFEIELMKDLGIKIICGKSLSVNDITLSTLKEEGYKAAFIGIGLPEPKKDHIFQGLTQDQGFYTSKDFLPLVAKSSKAGMCACHSPLLSIRGTVIVLGAGDTAFDCATSALRCGARRVFIVFRKGFVNIRAVPEEMELAREEKCEFLPFLSPRKVIVKDGRIVAMQFVRTEQDETGKWNEDEDQIVSLKADVVISAFGSVLSDPKVKEALSPIKFNRWDLPEVDPETMQTSEPWVFAGGDVVGIANTTVEAVNDGKQASWYIHRYIQSQYGASVSAKPELPLFYTPIDLVDISVEMAGLKFTNPFGLASATPTTSSSMIRRAFEAGWAFALTKTFSLDKIVIASIMCSYNRNDWMELSRKAEASGADALELNLSCPHGMGERGMGLACGQDPELVRNICRWVRQAVRIPFFAKLTPNVTDIVSIARAAKEGGADGVTATNTVSGLMGLKADGTPWPAVGREKRTTYGGVSGTAIRPIALRAVTTIARALPEFPILATGGIDSAESGLQFLHGGASVLQVCSAIQNQDFTIIQDYCTGLKALLYLKSIEELQDWDGQSPATRSHQKGKPVPCIAELVGKKLPSFGPYLEKRKKIIAEEKLRLKKENVTVLPLERNHFIPKKPIPSVKDVIGKALQYLGTYGELNNTEQVVAVIDEEMCINCGKCYMTCNDSGYQAIQFDPETHLPTVTDTCTGCTLCLSVCPIIDCIKMVSRTTPYEPKRGLPLAVNPVS</sequence>
<evidence type="ECO:0000256" key="20">
    <source>
        <dbReference type="ARBA" id="ARBA00047626"/>
    </source>
</evidence>
<keyword evidence="9 22" id="KW-0288">FMN</keyword>
<evidence type="ECO:0000256" key="9">
    <source>
        <dbReference type="ARBA" id="ARBA00022643"/>
    </source>
</evidence>
<evidence type="ECO:0000256" key="3">
    <source>
        <dbReference type="ARBA" id="ARBA00004668"/>
    </source>
</evidence>
<dbReference type="InterPro" id="IPR005720">
    <property type="entry name" value="Dihydroorotate_DH_cat"/>
</dbReference>
<protein>
    <recommendedName>
        <fullName evidence="6 22">Dihydropyrimidine dehydrogenase [NADP(+)]</fullName>
        <shortName evidence="22">DHPDHase</shortName>
        <shortName evidence="22">DPD</shortName>
        <ecNumber evidence="5 22">1.3.1.2</ecNumber>
    </recommendedName>
    <alternativeName>
        <fullName evidence="19 22">Dihydrothymine dehydrogenase</fullName>
    </alternativeName>
    <alternativeName>
        <fullName evidence="18 22">Dihydrouracil dehydrogenase</fullName>
    </alternativeName>
</protein>
<dbReference type="PANTHER" id="PTHR43073">
    <property type="entry name" value="DIHYDROPYRIMIDINE DEHYDROGENASE [NADP(+)]"/>
    <property type="match status" value="1"/>
</dbReference>
<dbReference type="FunFam" id="3.50.50.60:FF:000056">
    <property type="entry name" value="Dihydropyrimidine dehydrogenase [NADP(+)]"/>
    <property type="match status" value="1"/>
</dbReference>
<feature type="domain" description="4Fe-4S ferredoxin-type" evidence="23">
    <location>
        <begin position="889"/>
        <end position="921"/>
    </location>
</feature>
<dbReference type="SUPFAM" id="SSF51971">
    <property type="entry name" value="Nucleotide-binding domain"/>
    <property type="match status" value="2"/>
</dbReference>
<keyword evidence="15 22" id="KW-0560">Oxidoreductase</keyword>
<evidence type="ECO:0000256" key="7">
    <source>
        <dbReference type="ARBA" id="ARBA00022485"/>
    </source>
</evidence>
<dbReference type="InterPro" id="IPR017900">
    <property type="entry name" value="4Fe4S_Fe_S_CS"/>
</dbReference>
<evidence type="ECO:0000256" key="10">
    <source>
        <dbReference type="ARBA" id="ARBA00022723"/>
    </source>
</evidence>
<dbReference type="GO" id="GO:0042803">
    <property type="term" value="F:protein homodimerization activity"/>
    <property type="evidence" value="ECO:0007669"/>
    <property type="project" value="UniProtKB-ARBA"/>
</dbReference>
<dbReference type="PANTHER" id="PTHR43073:SF2">
    <property type="entry name" value="DIHYDROPYRIMIDINE DEHYDROGENASE [NADP(+)]"/>
    <property type="match status" value="1"/>
</dbReference>
<keyword evidence="16 22" id="KW-0408">Iron</keyword>
<dbReference type="GO" id="GO:0006210">
    <property type="term" value="P:thymine catabolic process"/>
    <property type="evidence" value="ECO:0007669"/>
    <property type="project" value="TreeGrafter"/>
</dbReference>
<gene>
    <name evidence="24" type="primary">DPYD</name>
</gene>
<comment type="cofactor">
    <cofactor evidence="2 22">
        <name>FAD</name>
        <dbReference type="ChEBI" id="CHEBI:57692"/>
    </cofactor>
</comment>
<dbReference type="FunFam" id="1.10.1060.10:FF:000007">
    <property type="entry name" value="Dihydropyrimidine dehydrogenase [NADP(+)]"/>
    <property type="match status" value="1"/>
</dbReference>
<evidence type="ECO:0000313" key="25">
    <source>
        <dbReference type="Proteomes" id="UP000694520"/>
    </source>
</evidence>
<evidence type="ECO:0000256" key="8">
    <source>
        <dbReference type="ARBA" id="ARBA00022630"/>
    </source>
</evidence>
<keyword evidence="10" id="KW-0479">Metal-binding</keyword>
<evidence type="ECO:0000256" key="4">
    <source>
        <dbReference type="ARBA" id="ARBA00010804"/>
    </source>
</evidence>
<evidence type="ECO:0000256" key="21">
    <source>
        <dbReference type="ARBA" id="ARBA00049121"/>
    </source>
</evidence>
<dbReference type="FunFam" id="3.50.50.60:FF:000061">
    <property type="entry name" value="Dihydropyrimidine dehydrogenase [NADP(+)]"/>
    <property type="match status" value="1"/>
</dbReference>
<evidence type="ECO:0000256" key="5">
    <source>
        <dbReference type="ARBA" id="ARBA00013004"/>
    </source>
</evidence>
<dbReference type="SUPFAM" id="SSF46548">
    <property type="entry name" value="alpha-helical ferredoxin"/>
    <property type="match status" value="1"/>
</dbReference>
<keyword evidence="8 22" id="KW-0285">Flavoprotein</keyword>
<keyword evidence="7 22" id="KW-0004">4Fe-4S</keyword>
<dbReference type="Ensembl" id="ENSBGRT00000010826.1">
    <property type="protein sequence ID" value="ENSBGRP00000009403.1"/>
    <property type="gene ID" value="ENSBGRG00000005648.1"/>
</dbReference>
<dbReference type="Pfam" id="PF14691">
    <property type="entry name" value="Fer4_20"/>
    <property type="match status" value="1"/>
</dbReference>
<accession>A0A8B9WQ89</accession>
<evidence type="ECO:0000256" key="19">
    <source>
        <dbReference type="ARBA" id="ARBA00032722"/>
    </source>
</evidence>
<keyword evidence="25" id="KW-1185">Reference proteome</keyword>
<dbReference type="GO" id="GO:0051539">
    <property type="term" value="F:4 iron, 4 sulfur cluster binding"/>
    <property type="evidence" value="ECO:0007669"/>
    <property type="project" value="UniProtKB-KW"/>
</dbReference>
<dbReference type="Pfam" id="PF01180">
    <property type="entry name" value="DHO_dh"/>
    <property type="match status" value="1"/>
</dbReference>